<dbReference type="InterPro" id="IPR010916">
    <property type="entry name" value="TonB_box_CS"/>
</dbReference>
<comment type="subcellular location">
    <subcellularLocation>
        <location evidence="1 11">Cell outer membrane</location>
        <topology evidence="1 11">Multi-pass membrane protein</topology>
    </subcellularLocation>
</comment>
<evidence type="ECO:0000256" key="11">
    <source>
        <dbReference type="PROSITE-ProRule" id="PRU01360"/>
    </source>
</evidence>
<keyword evidence="3 11" id="KW-0813">Transport</keyword>
<dbReference type="InterPro" id="IPR012910">
    <property type="entry name" value="Plug_dom"/>
</dbReference>
<proteinExistence type="inferred from homology"/>
<accession>A0ABU5DCK3</accession>
<feature type="chain" id="PRO_5046629889" evidence="14">
    <location>
        <begin position="25"/>
        <end position="705"/>
    </location>
</feature>
<evidence type="ECO:0000259" key="16">
    <source>
        <dbReference type="Pfam" id="PF07715"/>
    </source>
</evidence>
<feature type="short sequence motif" description="TonB box" evidence="12">
    <location>
        <begin position="34"/>
        <end position="40"/>
    </location>
</feature>
<evidence type="ECO:0000256" key="2">
    <source>
        <dbReference type="ARBA" id="ARBA00009810"/>
    </source>
</evidence>
<keyword evidence="18" id="KW-1185">Reference proteome</keyword>
<dbReference type="InterPro" id="IPR010105">
    <property type="entry name" value="TonB_sidphr_rcpt"/>
</dbReference>
<dbReference type="PROSITE" id="PS52016">
    <property type="entry name" value="TONB_DEPENDENT_REC_3"/>
    <property type="match status" value="1"/>
</dbReference>
<keyword evidence="7 12" id="KW-0798">TonB box</keyword>
<dbReference type="PANTHER" id="PTHR32552">
    <property type="entry name" value="FERRICHROME IRON RECEPTOR-RELATED"/>
    <property type="match status" value="1"/>
</dbReference>
<dbReference type="Gene3D" id="2.170.130.10">
    <property type="entry name" value="TonB-dependent receptor, plug domain"/>
    <property type="match status" value="1"/>
</dbReference>
<dbReference type="Gene3D" id="2.40.170.20">
    <property type="entry name" value="TonB-dependent receptor, beta-barrel domain"/>
    <property type="match status" value="1"/>
</dbReference>
<evidence type="ECO:0000256" key="9">
    <source>
        <dbReference type="ARBA" id="ARBA00023170"/>
    </source>
</evidence>
<comment type="caution">
    <text evidence="17">The sequence shown here is derived from an EMBL/GenBank/DDBJ whole genome shotgun (WGS) entry which is preliminary data.</text>
</comment>
<evidence type="ECO:0000256" key="12">
    <source>
        <dbReference type="PROSITE-ProRule" id="PRU10143"/>
    </source>
</evidence>
<organism evidence="17 18">
    <name type="scientific">Roseateles agri</name>
    <dbReference type="NCBI Taxonomy" id="3098619"/>
    <lineage>
        <taxon>Bacteria</taxon>
        <taxon>Pseudomonadati</taxon>
        <taxon>Pseudomonadota</taxon>
        <taxon>Betaproteobacteria</taxon>
        <taxon>Burkholderiales</taxon>
        <taxon>Sphaerotilaceae</taxon>
        <taxon>Roseateles</taxon>
    </lineage>
</organism>
<feature type="signal peptide" evidence="14">
    <location>
        <begin position="1"/>
        <end position="24"/>
    </location>
</feature>
<evidence type="ECO:0000313" key="18">
    <source>
        <dbReference type="Proteomes" id="UP001285263"/>
    </source>
</evidence>
<gene>
    <name evidence="17" type="ORF">SNE35_05865</name>
</gene>
<evidence type="ECO:0000256" key="6">
    <source>
        <dbReference type="ARBA" id="ARBA00022729"/>
    </source>
</evidence>
<evidence type="ECO:0000256" key="5">
    <source>
        <dbReference type="ARBA" id="ARBA00022692"/>
    </source>
</evidence>
<protein>
    <submittedName>
        <fullName evidence="17">TonB-dependent siderophore receptor</fullName>
    </submittedName>
</protein>
<keyword evidence="4 11" id="KW-1134">Transmembrane beta strand</keyword>
<dbReference type="RefSeq" id="WP_320421929.1">
    <property type="nucleotide sequence ID" value="NZ_JAXCLA010000002.1"/>
</dbReference>
<keyword evidence="9 17" id="KW-0675">Receptor</keyword>
<dbReference type="Proteomes" id="UP001285263">
    <property type="component" value="Unassembled WGS sequence"/>
</dbReference>
<dbReference type="CDD" id="cd01347">
    <property type="entry name" value="ligand_gated_channel"/>
    <property type="match status" value="1"/>
</dbReference>
<sequence>MKHHFLMTACALAASITIGDIAQAQDTTSTTLDSVVVTGKRANRVSKGATGLTMDVKDTPQSISSIDKDDMTNFGLTGSNEALSLATGINVEQYETNRATFESRGFEIQLTQIDGLGMTNSWGTVVGREDTFLFDRIEVIRGANGLLTGVGNASGTINYIRKRPTNTDGGEVGVSFGSWGEKRAQLDYNKVLTEDGSWAGRLVVASEDKNSYIRDLRDRRTSIYGVVDGQIGSNGVLTVGLTAVDARENSPMWGSLTLMREDGQTEFPVSSSTSQNWTYWNDKTYNAFVEYTHRLSEDWEAKATYNFRHGNEATKLFYAYTDFATPPKPLNLDNTGLSGWPYRSIGSTDDQVFDINLSGQFDAFGRKHRLLVGLSQSREKTAVDDYDASASIGGALPAFPYGGDVYAEPEWGPRQPSTRGSQRLTRFYAATHLTLTDSLKAVVGVNAVKLQREGSSIYGGAATNTDYPDTKKTSPYFGLTYDFTPDVLGYISYSDIFQNQDQTDIKGAYLAPAKGVNTEAGVKAEWLGKTLLTTAAVFSAEQQGLATLAGTINVPASSLNGQSYYVGKDVRSKGIELEATGRIGRDTKLTVGYTHLQLTGPDGKDIYEWVARNTFNFMADTRLAALPALRLGLSGRWQSEVSHEGTATQPAYLLANAFASYELNKATTLRFNVDNLTDKKYIRGLAYGALYGAPRSYGISLDYKL</sequence>
<keyword evidence="5 11" id="KW-0812">Transmembrane</keyword>
<dbReference type="InterPro" id="IPR039426">
    <property type="entry name" value="TonB-dep_rcpt-like"/>
</dbReference>
<dbReference type="Pfam" id="PF07715">
    <property type="entry name" value="Plug"/>
    <property type="match status" value="1"/>
</dbReference>
<feature type="domain" description="TonB-dependent receptor-like beta-barrel" evidence="15">
    <location>
        <begin position="272"/>
        <end position="676"/>
    </location>
</feature>
<dbReference type="InterPro" id="IPR036942">
    <property type="entry name" value="Beta-barrel_TonB_sf"/>
</dbReference>
<feature type="domain" description="TonB-dependent receptor plug" evidence="16">
    <location>
        <begin position="56"/>
        <end position="156"/>
    </location>
</feature>
<evidence type="ECO:0000256" key="14">
    <source>
        <dbReference type="SAM" id="SignalP"/>
    </source>
</evidence>
<evidence type="ECO:0000259" key="15">
    <source>
        <dbReference type="Pfam" id="PF00593"/>
    </source>
</evidence>
<reference evidence="17 18" key="1">
    <citation type="submission" date="2023-11" db="EMBL/GenBank/DDBJ databases">
        <title>Paucibacter sp. nov., isolated from fresh soil in Korea.</title>
        <authorList>
            <person name="Le N.T.T."/>
        </authorList>
    </citation>
    <scope>NUCLEOTIDE SEQUENCE [LARGE SCALE GENOMIC DNA]</scope>
    <source>
        <strain evidence="17 18">R3-3</strain>
    </source>
</reference>
<evidence type="ECO:0000256" key="1">
    <source>
        <dbReference type="ARBA" id="ARBA00004571"/>
    </source>
</evidence>
<evidence type="ECO:0000256" key="4">
    <source>
        <dbReference type="ARBA" id="ARBA00022452"/>
    </source>
</evidence>
<dbReference type="SUPFAM" id="SSF56935">
    <property type="entry name" value="Porins"/>
    <property type="match status" value="1"/>
</dbReference>
<dbReference type="InterPro" id="IPR037066">
    <property type="entry name" value="Plug_dom_sf"/>
</dbReference>
<dbReference type="PANTHER" id="PTHR32552:SF74">
    <property type="entry name" value="HYDROXAMATE SIDEROPHORE RECEPTOR FHUE"/>
    <property type="match status" value="1"/>
</dbReference>
<keyword evidence="6 14" id="KW-0732">Signal</keyword>
<evidence type="ECO:0000256" key="8">
    <source>
        <dbReference type="ARBA" id="ARBA00023136"/>
    </source>
</evidence>
<evidence type="ECO:0000313" key="17">
    <source>
        <dbReference type="EMBL" id="MDY0744019.1"/>
    </source>
</evidence>
<evidence type="ECO:0000256" key="7">
    <source>
        <dbReference type="ARBA" id="ARBA00023077"/>
    </source>
</evidence>
<comment type="similarity">
    <text evidence="2 11 13">Belongs to the TonB-dependent receptor family.</text>
</comment>
<dbReference type="InterPro" id="IPR000531">
    <property type="entry name" value="Beta-barrel_TonB"/>
</dbReference>
<dbReference type="EMBL" id="JAXCLA010000002">
    <property type="protein sequence ID" value="MDY0744019.1"/>
    <property type="molecule type" value="Genomic_DNA"/>
</dbReference>
<dbReference type="NCBIfam" id="TIGR01783">
    <property type="entry name" value="TonB-siderophor"/>
    <property type="match status" value="1"/>
</dbReference>
<evidence type="ECO:0000256" key="10">
    <source>
        <dbReference type="ARBA" id="ARBA00023237"/>
    </source>
</evidence>
<keyword evidence="10 11" id="KW-0998">Cell outer membrane</keyword>
<evidence type="ECO:0000256" key="3">
    <source>
        <dbReference type="ARBA" id="ARBA00022448"/>
    </source>
</evidence>
<keyword evidence="8 11" id="KW-0472">Membrane</keyword>
<dbReference type="PROSITE" id="PS00430">
    <property type="entry name" value="TONB_DEPENDENT_REC_1"/>
    <property type="match status" value="1"/>
</dbReference>
<name>A0ABU5DCK3_9BURK</name>
<evidence type="ECO:0000256" key="13">
    <source>
        <dbReference type="RuleBase" id="RU003357"/>
    </source>
</evidence>
<dbReference type="Pfam" id="PF00593">
    <property type="entry name" value="TonB_dep_Rec_b-barrel"/>
    <property type="match status" value="1"/>
</dbReference>